<proteinExistence type="predicted"/>
<sequence>MKTYNKLFILALILFAFNACDQNYIDGISAVDPGADETAPQVTINFPPEGYEIQTNDAIASVDIDFEVRDDIEIGSIKVNIDGAEIASYLEFMDYRVAMRTYTYDNVTTGSHVLSITATDLDGKTTTATVNFAKSPPYVPQYEGEIFYMPFNNEFREMNSLQLATKVGNPTFADGIQKGTAYSGAADSYLTFPTTILQGATEVSASFWLKVDNSMDRAGILVVAPPADNNNDRSKGFRFFREASNSGATQRFKLNAGNGTADSWFDGGAAADVEPNTGEWTHFAFSISETSAEVYINGELVKEGDFSGIDWTDCNVISIMSGAPNWTGWNHLSDGSLMDELRIFNTALTQEEVHTIMLKEQASFYMDFNGDFKEAISSEDATVVGNPALDYGGGVDGDAYQGAADAYLSFSTADVDIQGEEFSASFWMNINATPDRAGILVMGPEDSANPDAQNDRTSGFRFFRENASGMQRFKLNAGNGTADSWFDGGAAADVDPTTGNWVHMAFAISGTEARVYIDGVEVKQGAFSGIDWTGCDLLSIMSGSPRFSGWNHKSDESLMDELYLFKKALSAEEVTLMMQDGL</sequence>
<dbReference type="SUPFAM" id="SSF49899">
    <property type="entry name" value="Concanavalin A-like lectins/glucanases"/>
    <property type="match status" value="2"/>
</dbReference>
<dbReference type="Proteomes" id="UP000032544">
    <property type="component" value="Unassembled WGS sequence"/>
</dbReference>
<dbReference type="OrthoDB" id="950827at2"/>
<reference evidence="2 3" key="1">
    <citation type="submission" date="2014-09" db="EMBL/GenBank/DDBJ databases">
        <title>Draft Genome Sequence of Draconibacterium sp. JN14CK-3.</title>
        <authorList>
            <person name="Dong C."/>
            <person name="Lai Q."/>
            <person name="Shao Z."/>
        </authorList>
    </citation>
    <scope>NUCLEOTIDE SEQUENCE [LARGE SCALE GENOMIC DNA]</scope>
    <source>
        <strain evidence="2 3">JN14CK-3</strain>
    </source>
</reference>
<dbReference type="InterPro" id="IPR013783">
    <property type="entry name" value="Ig-like_fold"/>
</dbReference>
<gene>
    <name evidence="2" type="ORF">LH29_23010</name>
</gene>
<dbReference type="RefSeq" id="WP_045033484.1">
    <property type="nucleotide sequence ID" value="NZ_JRHC01000008.1"/>
</dbReference>
<dbReference type="Gene3D" id="2.60.40.10">
    <property type="entry name" value="Immunoglobulins"/>
    <property type="match status" value="1"/>
</dbReference>
<protein>
    <recommendedName>
        <fullName evidence="4">LamG-like jellyroll fold domain-containing protein</fullName>
    </recommendedName>
</protein>
<evidence type="ECO:0000313" key="3">
    <source>
        <dbReference type="Proteomes" id="UP000032544"/>
    </source>
</evidence>
<accession>A0A0D8J5M1</accession>
<comment type="caution">
    <text evidence="2">The sequence shown here is derived from an EMBL/GenBank/DDBJ whole genome shotgun (WGS) entry which is preliminary data.</text>
</comment>
<evidence type="ECO:0008006" key="4">
    <source>
        <dbReference type="Google" id="ProtNLM"/>
    </source>
</evidence>
<dbReference type="GO" id="GO:0005975">
    <property type="term" value="P:carbohydrate metabolic process"/>
    <property type="evidence" value="ECO:0007669"/>
    <property type="project" value="UniProtKB-ARBA"/>
</dbReference>
<dbReference type="PANTHER" id="PTHR42535:SF2">
    <property type="entry name" value="CHROMOSOME UNDETERMINED SCAFFOLD_146, WHOLE GENOME SHOTGUN SEQUENCE"/>
    <property type="match status" value="1"/>
</dbReference>
<name>A0A0D8J5M1_9BACT</name>
<keyword evidence="3" id="KW-1185">Reference proteome</keyword>
<dbReference type="STRING" id="1544798.LH29_23010"/>
<dbReference type="PANTHER" id="PTHR42535">
    <property type="entry name" value="OOKINETE PROTEIN, PUTATIVE-RELATED"/>
    <property type="match status" value="1"/>
</dbReference>
<dbReference type="Gene3D" id="2.60.120.200">
    <property type="match status" value="2"/>
</dbReference>
<dbReference type="PATRIC" id="fig|1544798.3.peg.4780"/>
<evidence type="ECO:0000256" key="1">
    <source>
        <dbReference type="SAM" id="SignalP"/>
    </source>
</evidence>
<feature type="signal peptide" evidence="1">
    <location>
        <begin position="1"/>
        <end position="21"/>
    </location>
</feature>
<dbReference type="GO" id="GO:0004553">
    <property type="term" value="F:hydrolase activity, hydrolyzing O-glycosyl compounds"/>
    <property type="evidence" value="ECO:0007669"/>
    <property type="project" value="UniProtKB-ARBA"/>
</dbReference>
<dbReference type="AlphaFoldDB" id="A0A0D8J5M1"/>
<feature type="chain" id="PRO_5002330580" description="LamG-like jellyroll fold domain-containing protein" evidence="1">
    <location>
        <begin position="22"/>
        <end position="582"/>
    </location>
</feature>
<evidence type="ECO:0000313" key="2">
    <source>
        <dbReference type="EMBL" id="KJF41811.1"/>
    </source>
</evidence>
<dbReference type="EMBL" id="JRHC01000008">
    <property type="protein sequence ID" value="KJF41811.1"/>
    <property type="molecule type" value="Genomic_DNA"/>
</dbReference>
<keyword evidence="1" id="KW-0732">Signal</keyword>
<dbReference type="Pfam" id="PF13385">
    <property type="entry name" value="Laminin_G_3"/>
    <property type="match status" value="2"/>
</dbReference>
<dbReference type="InterPro" id="IPR013320">
    <property type="entry name" value="ConA-like_dom_sf"/>
</dbReference>
<organism evidence="2 3">
    <name type="scientific">Draconibacterium sediminis</name>
    <dbReference type="NCBI Taxonomy" id="1544798"/>
    <lineage>
        <taxon>Bacteria</taxon>
        <taxon>Pseudomonadati</taxon>
        <taxon>Bacteroidota</taxon>
        <taxon>Bacteroidia</taxon>
        <taxon>Marinilabiliales</taxon>
        <taxon>Prolixibacteraceae</taxon>
        <taxon>Draconibacterium</taxon>
    </lineage>
</organism>